<proteinExistence type="predicted"/>
<organism evidence="1">
    <name type="scientific">viral metagenome</name>
    <dbReference type="NCBI Taxonomy" id="1070528"/>
    <lineage>
        <taxon>unclassified sequences</taxon>
        <taxon>metagenomes</taxon>
        <taxon>organismal metagenomes</taxon>
    </lineage>
</organism>
<protein>
    <submittedName>
        <fullName evidence="1">Uncharacterized protein</fullName>
    </submittedName>
</protein>
<accession>A0A6C0I8K2</accession>
<reference evidence="1" key="1">
    <citation type="journal article" date="2020" name="Nature">
        <title>Giant virus diversity and host interactions through global metagenomics.</title>
        <authorList>
            <person name="Schulz F."/>
            <person name="Roux S."/>
            <person name="Paez-Espino D."/>
            <person name="Jungbluth S."/>
            <person name="Walsh D.A."/>
            <person name="Denef V.J."/>
            <person name="McMahon K.D."/>
            <person name="Konstantinidis K.T."/>
            <person name="Eloe-Fadrosh E.A."/>
            <person name="Kyrpides N.C."/>
            <person name="Woyke T."/>
        </authorList>
    </citation>
    <scope>NUCLEOTIDE SEQUENCE</scope>
    <source>
        <strain evidence="1">GVMAG-M-3300023184-53</strain>
    </source>
</reference>
<evidence type="ECO:0000313" key="1">
    <source>
        <dbReference type="EMBL" id="QHT89284.1"/>
    </source>
</evidence>
<dbReference type="AlphaFoldDB" id="A0A6C0I8K2"/>
<name>A0A6C0I8K2_9ZZZZ</name>
<sequence>MKDNKCIYKMCLDLKEAACKADKKLNHSNKSPFKPWLPTNKTGSICICSKCFKLPEIMKLVFIEGKIKIINK</sequence>
<dbReference type="EMBL" id="MN740138">
    <property type="protein sequence ID" value="QHT89284.1"/>
    <property type="molecule type" value="Genomic_DNA"/>
</dbReference>